<feature type="compositionally biased region" description="Basic and acidic residues" evidence="7">
    <location>
        <begin position="2169"/>
        <end position="2178"/>
    </location>
</feature>
<feature type="compositionally biased region" description="Polar residues" evidence="7">
    <location>
        <begin position="2542"/>
        <end position="2556"/>
    </location>
</feature>
<dbReference type="STRING" id="7868.ENSCMIP00000036713"/>
<evidence type="ECO:0000256" key="6">
    <source>
        <dbReference type="SAM" id="Coils"/>
    </source>
</evidence>
<feature type="coiled-coil region" evidence="6">
    <location>
        <begin position="1959"/>
        <end position="2014"/>
    </location>
</feature>
<dbReference type="GO" id="GO:0060090">
    <property type="term" value="F:molecular adaptor activity"/>
    <property type="evidence" value="ECO:0007669"/>
    <property type="project" value="InterPro"/>
</dbReference>
<reference evidence="9" key="5">
    <citation type="submission" date="2025-09" db="UniProtKB">
        <authorList>
            <consortium name="Ensembl"/>
        </authorList>
    </citation>
    <scope>IDENTIFICATION</scope>
</reference>
<evidence type="ECO:0000256" key="1">
    <source>
        <dbReference type="ARBA" id="ARBA00004300"/>
    </source>
</evidence>
<feature type="coiled-coil region" evidence="6">
    <location>
        <begin position="1383"/>
        <end position="1497"/>
    </location>
</feature>
<dbReference type="OMA" id="EQRGMFT"/>
<evidence type="ECO:0000313" key="9">
    <source>
        <dbReference type="Ensembl" id="ENSCMIP00000036713.1"/>
    </source>
</evidence>
<feature type="domain" description="Pericentrin/AKAP-450 centrosomal targeting" evidence="8">
    <location>
        <begin position="2433"/>
        <end position="2514"/>
    </location>
</feature>
<feature type="coiled-coil region" evidence="6">
    <location>
        <begin position="316"/>
        <end position="350"/>
    </location>
</feature>
<dbReference type="GO" id="GO:0007165">
    <property type="term" value="P:signal transduction"/>
    <property type="evidence" value="ECO:0007669"/>
    <property type="project" value="InterPro"/>
</dbReference>
<dbReference type="InterPro" id="IPR028745">
    <property type="entry name" value="AKAP9/Pericentrin"/>
</dbReference>
<feature type="coiled-coil region" evidence="6">
    <location>
        <begin position="1542"/>
        <end position="1607"/>
    </location>
</feature>
<accession>A0A4W3JF59</accession>
<keyword evidence="5" id="KW-0206">Cytoskeleton</keyword>
<feature type="region of interest" description="Disordered" evidence="7">
    <location>
        <begin position="622"/>
        <end position="665"/>
    </location>
</feature>
<evidence type="ECO:0000256" key="2">
    <source>
        <dbReference type="ARBA" id="ARBA00022490"/>
    </source>
</evidence>
<feature type="region of interest" description="Disordered" evidence="7">
    <location>
        <begin position="2525"/>
        <end position="2582"/>
    </location>
</feature>
<evidence type="ECO:0000256" key="4">
    <source>
        <dbReference type="ARBA" id="ARBA00023054"/>
    </source>
</evidence>
<dbReference type="GO" id="GO:0005813">
    <property type="term" value="C:centrosome"/>
    <property type="evidence" value="ECO:0007669"/>
    <property type="project" value="UniProtKB-SubCell"/>
</dbReference>
<feature type="compositionally biased region" description="Basic and acidic residues" evidence="7">
    <location>
        <begin position="1728"/>
        <end position="1740"/>
    </location>
</feature>
<reference evidence="10" key="2">
    <citation type="journal article" date="2007" name="PLoS Biol.">
        <title>Survey sequencing and comparative analysis of the elephant shark (Callorhinchus milii) genome.</title>
        <authorList>
            <person name="Venkatesh B."/>
            <person name="Kirkness E.F."/>
            <person name="Loh Y.H."/>
            <person name="Halpern A.L."/>
            <person name="Lee A.P."/>
            <person name="Johnson J."/>
            <person name="Dandona N."/>
            <person name="Viswanathan L.D."/>
            <person name="Tay A."/>
            <person name="Venter J.C."/>
            <person name="Strausberg R.L."/>
            <person name="Brenner S."/>
        </authorList>
    </citation>
    <scope>NUCLEOTIDE SEQUENCE [LARGE SCALE GENOMIC DNA]</scope>
</reference>
<dbReference type="PANTHER" id="PTHR44981">
    <property type="entry name" value="PERICENTRIN-LIKE PROTEIN, ISOFORM F"/>
    <property type="match status" value="1"/>
</dbReference>
<feature type="region of interest" description="Disordered" evidence="7">
    <location>
        <begin position="2164"/>
        <end position="2187"/>
    </location>
</feature>
<feature type="coiled-coil region" evidence="6">
    <location>
        <begin position="1092"/>
        <end position="1253"/>
    </location>
</feature>
<dbReference type="Proteomes" id="UP000314986">
    <property type="component" value="Unassembled WGS sequence"/>
</dbReference>
<keyword evidence="10" id="KW-1185">Reference proteome</keyword>
<dbReference type="GO" id="GO:0005737">
    <property type="term" value="C:cytoplasm"/>
    <property type="evidence" value="ECO:0007669"/>
    <property type="project" value="UniProtKB-ARBA"/>
</dbReference>
<evidence type="ECO:0000256" key="3">
    <source>
        <dbReference type="ARBA" id="ARBA00022553"/>
    </source>
</evidence>
<keyword evidence="3" id="KW-0597">Phosphoprotein</keyword>
<dbReference type="PANTHER" id="PTHR44981:SF3">
    <property type="entry name" value="PERICENTRIN"/>
    <property type="match status" value="1"/>
</dbReference>
<dbReference type="Ensembl" id="ENSCMIT00000037254.1">
    <property type="protein sequence ID" value="ENSCMIP00000036713.1"/>
    <property type="gene ID" value="ENSCMIG00000015506.1"/>
</dbReference>
<evidence type="ECO:0000256" key="5">
    <source>
        <dbReference type="ARBA" id="ARBA00023212"/>
    </source>
</evidence>
<dbReference type="InParanoid" id="A0A4W3JF59"/>
<evidence type="ECO:0000259" key="8">
    <source>
        <dbReference type="Pfam" id="PF10495"/>
    </source>
</evidence>
<feature type="compositionally biased region" description="Polar residues" evidence="7">
    <location>
        <begin position="645"/>
        <end position="661"/>
    </location>
</feature>
<feature type="region of interest" description="Disordered" evidence="7">
    <location>
        <begin position="1695"/>
        <end position="1740"/>
    </location>
</feature>
<protein>
    <recommendedName>
        <fullName evidence="8">Pericentrin/AKAP-450 centrosomal targeting domain-containing protein</fullName>
    </recommendedName>
</protein>
<sequence>MSGTVRVCGQMLGTVRVCGQTSGTACVCGRKSEVTRLRLQCAQESARQVEAEVAERLRAMEEERTVSKAERHRAADLQEELVRLKEEHATAVNQLTAQHCHTTQLQVEQIKTQLLEEQKEKVEEVRRQMDEAKGLVCKSKLQRVREELQASTQEKLSALRQELSNQFDRERRALLEQAEHSAAEQKLLKDEQTATIADLEKQLKEEQNQLQLLRDSQEDEQSPQLAPVLQEQSAGKLLEAQSRFMEEHRQMMETFLSDQEILLLELKQKHEAELESHSQHLNASHQDRLAGVEVKLKMQHQAELETKLKAAALEHKAELEEGELRHQAALQALQQEHQQLLLEAESRQQRDREVAISHSTMKQAHQLRAAHQFELSCAQDSIRTEMATLQRRQFQAMAAELEDAHKVAIEQALGEQRTVLEQQSGLHVIRNELLGLEEHHQQTLGDLQHLHTAQADRQKEENAQRLTEELQRLQANNIMEQEDFRVEKSRLLWELEEAYAQKLEEEKQLHQEEKRQMAAQLQQQVEHVTQLQAEVQDKRSELDTLLQRRNRENEEGSNLEAMLRADIQHLTRERKDLQCSHERALKLLSDVVRTTFASEDLISRRIGICLDNNRARCLQDNQSPATRHLTNKSKTLLNQDAGESLDTSQVSESVTEENSAWSAMPDEGQELSQWLSESMFAGPEVGLENQELVRSTCARLQVAVEKLLELVTESTRQLAQTHGIQEHLEEELTCRGQEAVQFVGKQHQQLLDHLSQEAEGKKQLTLELHKAEGLIEGYVVDKAELEEALFQKEKSEHSLVLDVESFSQQLLTLRQEQHALRKERDFLTHQLQAMAANQVQQGLLEETERLSREKLEIQCQAEKDCAELLSRVTRLEAELEEETIRGPPLEAQWHSEVTDLQQHIQALEKQLKNYRQFMDEQAAEREHERDEFQTEITKLETRLKVAVKSQGASDCADSKEYLSLQLEAQIQARMEDYNNLLLAKEHLEQEVAEQQEELGKLNTRIKELEQALLPHSTAETRASQLEQEVQRMKRLEEEFTQDKESLQQQHYNNLMQISALQSKLDQARHRVPTEGLSEQTLKEQLQEERQALCNKEAEIHSLEEQLDQFRENLMNKTDEVMQLSMQLEVQTRHSSAALTQLNQDNLRLEEDVAGLRLRLGLNAESGQGPALQLPQVLLQEKNQEIDELNQQIFKLQHEFPVTLDNKVFEEKKSEIEELKGKIEWLTVEQERLRADREEETEQLHEVIEKLQQELLLLNPNRHEMSDMQEESGLLEESRLGLPRWTGHSENLQQELAFLAVRPAECKECAPGCRHQEEAVLSQPAASLPPWAKKEAEFQEREAALQASLQHLQGVNGQQREELASLHLQQDTLWEDNCLLQRHISQHGAEVQQLSTRVQELQEQLRYEQVRLQQVEALPARLVELEQEVSEKTAGVQQASAEMQTLHSQLKQRDSQLEAAIQKYLTCQEELAKLQEELAEQEAQSEELKEHVKQLQKERGVTNNGLPTAHSQIGAGDGLTDGQHQEQQMSQFLATHEELVLAKEQLNSNTESIQILLEQMQEKDRTIADLEVHECNLRTQVSQLRAALLRQEEELADQASQMEVMRKQDRPEQGLQRFSAVETEEMNFQAPSLAMGQEKQPDFVYNHIGAESSLSSPELMRKYEESMEWMKELHSTRISELSGGHSISLSRASLQDKAIGKSHQRPQPLSPPQHTEALGQSAHSLTESETDKPQNELRVERSSTLSIPEWISDGCSSNASWDLGVRLNQELERTERLDSSFVEYLQQHGIEVLTEGDSTLTNDANEGGALSPHLQVLLRKVHEEGCRVLALTAWPGSQAACGSRIRLEEWQREKASLLQTIQLLRSLLPHAACTHPQEEQQRTGVEYLLVADGSSLLTEVQALHAHLRLLTLQHQEVLSTSQEQAGPLRRQVDLLQSQLQQEQVLAVEIESSLRVEQSTAAQLQQDVQAERALVTELKTELSAVTLELEAAIPAQQQLRQHLESLRGELSVKENELLAALTSLTQERQKVSGLQDLMEDERQYFREKTEEQQRELQELQCALEQHAGSTALSVSLQQQRAVQHSPPLYIEPESWLLSNQCSQQVAEQLDSGLQQKSQPSQEHVFMQELQRQLEKERNRTVELAAMIEKTQQQMIAAKRQLETEIQLSRQESQREHEVSSHLRSTLHSVQEQAQELSRLLQAERQHGLQLQAHGKRLQDAVLIVKRRERSQSRQRAREKREESQALAKSEQSHDRTRERMRALEEQFQGEQQRGQQLQQMLAELEEQERNLTSRTHQQVEGHRILLTSSFRAPTSSVEDDKEPQFITHLSELLQSTRNQLETGGMRTEEEVVNLLGSLSEISCDVQQLYSRPQARPTGCGDAERAAWSTERSQILNALKEVELQLAGVLAEIENRPLLYEPTDSCNTKMQRLYSKYLRAESFRKALVYQKKYLLLLLGGFQDCEQATLSLIARMGVYPSPSDLLIPCQRSRAFTRFRSVTRVVIAISRLSFLVKKWRKATCRGLHSTVNNTGHSPVSPRGEVVRQQQTYSSHSTNSPPTRDRGSSCRPHLQPSKPPIQLQHRPNQSLVSVSISGLDPEHMLTNYIQKLEAIQHHLGGGHTGSPQHTNDMK</sequence>
<feature type="region of interest" description="Disordered" evidence="7">
    <location>
        <begin position="2226"/>
        <end position="2256"/>
    </location>
</feature>
<reference evidence="9" key="4">
    <citation type="submission" date="2025-08" db="UniProtKB">
        <authorList>
            <consortium name="Ensembl"/>
        </authorList>
    </citation>
    <scope>IDENTIFICATION</scope>
</reference>
<dbReference type="Pfam" id="PF10495">
    <property type="entry name" value="PACT_coil_coil"/>
    <property type="match status" value="1"/>
</dbReference>
<proteinExistence type="predicted"/>
<keyword evidence="4 6" id="KW-0175">Coiled coil</keyword>
<feature type="compositionally biased region" description="Basic residues" evidence="7">
    <location>
        <begin position="2226"/>
        <end position="2235"/>
    </location>
</feature>
<dbReference type="GeneTree" id="ENSGT00730000110871"/>
<evidence type="ECO:0000256" key="7">
    <source>
        <dbReference type="SAM" id="MobiDB-lite"/>
    </source>
</evidence>
<feature type="coiled-coil region" evidence="6">
    <location>
        <begin position="977"/>
        <end position="1049"/>
    </location>
</feature>
<reference evidence="10" key="3">
    <citation type="journal article" date="2014" name="Nature">
        <title>Elephant shark genome provides unique insights into gnathostome evolution.</title>
        <authorList>
            <consortium name="International Elephant Shark Genome Sequencing Consortium"/>
            <person name="Venkatesh B."/>
            <person name="Lee A.P."/>
            <person name="Ravi V."/>
            <person name="Maurya A.K."/>
            <person name="Lian M.M."/>
            <person name="Swann J.B."/>
            <person name="Ohta Y."/>
            <person name="Flajnik M.F."/>
            <person name="Sutoh Y."/>
            <person name="Kasahara M."/>
            <person name="Hoon S."/>
            <person name="Gangu V."/>
            <person name="Roy S.W."/>
            <person name="Irimia M."/>
            <person name="Korzh V."/>
            <person name="Kondrychyn I."/>
            <person name="Lim Z.W."/>
            <person name="Tay B.H."/>
            <person name="Tohari S."/>
            <person name="Kong K.W."/>
            <person name="Ho S."/>
            <person name="Lorente-Galdos B."/>
            <person name="Quilez J."/>
            <person name="Marques-Bonet T."/>
            <person name="Raney B.J."/>
            <person name="Ingham P.W."/>
            <person name="Tay A."/>
            <person name="Hillier L.W."/>
            <person name="Minx P."/>
            <person name="Boehm T."/>
            <person name="Wilson R.K."/>
            <person name="Brenner S."/>
            <person name="Warren W.C."/>
        </authorList>
    </citation>
    <scope>NUCLEOTIDE SEQUENCE [LARGE SCALE GENOMIC DNA]</scope>
</reference>
<organism evidence="9 10">
    <name type="scientific">Callorhinchus milii</name>
    <name type="common">Ghost shark</name>
    <dbReference type="NCBI Taxonomy" id="7868"/>
    <lineage>
        <taxon>Eukaryota</taxon>
        <taxon>Metazoa</taxon>
        <taxon>Chordata</taxon>
        <taxon>Craniata</taxon>
        <taxon>Vertebrata</taxon>
        <taxon>Chondrichthyes</taxon>
        <taxon>Holocephali</taxon>
        <taxon>Chimaeriformes</taxon>
        <taxon>Callorhinchidae</taxon>
        <taxon>Callorhinchus</taxon>
    </lineage>
</organism>
<feature type="coiled-coil region" evidence="6">
    <location>
        <begin position="456"/>
        <end position="555"/>
    </location>
</feature>
<dbReference type="InterPro" id="IPR019528">
    <property type="entry name" value="PACT_domain"/>
</dbReference>
<comment type="subcellular location">
    <subcellularLocation>
        <location evidence="1">Cytoplasm</location>
        <location evidence="1">Cytoskeleton</location>
        <location evidence="1">Microtubule organizing center</location>
        <location evidence="1">Centrosome</location>
    </subcellularLocation>
</comment>
<feature type="coiled-coil region" evidence="6">
    <location>
        <begin position="2040"/>
        <end position="2067"/>
    </location>
</feature>
<evidence type="ECO:0000313" key="10">
    <source>
        <dbReference type="Proteomes" id="UP000314986"/>
    </source>
</evidence>
<name>A0A4W3JF59_CALMI</name>
<feature type="coiled-coil region" evidence="6">
    <location>
        <begin position="865"/>
        <end position="942"/>
    </location>
</feature>
<feature type="coiled-coil region" evidence="6">
    <location>
        <begin position="67"/>
        <end position="220"/>
    </location>
</feature>
<keyword evidence="2" id="KW-0963">Cytoplasm</keyword>
<reference evidence="10" key="1">
    <citation type="journal article" date="2006" name="Science">
        <title>Ancient noncoding elements conserved in the human genome.</title>
        <authorList>
            <person name="Venkatesh B."/>
            <person name="Kirkness E.F."/>
            <person name="Loh Y.H."/>
            <person name="Halpern A.L."/>
            <person name="Lee A.P."/>
            <person name="Johnson J."/>
            <person name="Dandona N."/>
            <person name="Viswanathan L.D."/>
            <person name="Tay A."/>
            <person name="Venter J.C."/>
            <person name="Strausberg R.L."/>
            <person name="Brenner S."/>
        </authorList>
    </citation>
    <scope>NUCLEOTIDE SEQUENCE [LARGE SCALE GENOMIC DNA]</scope>
</reference>